<reference evidence="1" key="1">
    <citation type="journal article" date="2022" name="bioRxiv">
        <title>Sequencing and chromosome-scale assembly of the giantPleurodeles waltlgenome.</title>
        <authorList>
            <person name="Brown T."/>
            <person name="Elewa A."/>
            <person name="Iarovenko S."/>
            <person name="Subramanian E."/>
            <person name="Araus A.J."/>
            <person name="Petzold A."/>
            <person name="Susuki M."/>
            <person name="Suzuki K.-i.T."/>
            <person name="Hayashi T."/>
            <person name="Toyoda A."/>
            <person name="Oliveira C."/>
            <person name="Osipova E."/>
            <person name="Leigh N.D."/>
            <person name="Simon A."/>
            <person name="Yun M.H."/>
        </authorList>
    </citation>
    <scope>NUCLEOTIDE SEQUENCE</scope>
    <source>
        <strain evidence="1">20211129_DDA</strain>
        <tissue evidence="1">Liver</tissue>
    </source>
</reference>
<organism evidence="1 2">
    <name type="scientific">Pleurodeles waltl</name>
    <name type="common">Iberian ribbed newt</name>
    <dbReference type="NCBI Taxonomy" id="8319"/>
    <lineage>
        <taxon>Eukaryota</taxon>
        <taxon>Metazoa</taxon>
        <taxon>Chordata</taxon>
        <taxon>Craniata</taxon>
        <taxon>Vertebrata</taxon>
        <taxon>Euteleostomi</taxon>
        <taxon>Amphibia</taxon>
        <taxon>Batrachia</taxon>
        <taxon>Caudata</taxon>
        <taxon>Salamandroidea</taxon>
        <taxon>Salamandridae</taxon>
        <taxon>Pleurodelinae</taxon>
        <taxon>Pleurodeles</taxon>
    </lineage>
</organism>
<name>A0AAV7WL90_PLEWA</name>
<sequence length="121" mass="13937">MVRSFRCESVKKSCRACLRSLSRPALERMLCPLPQHQALGPHDKPWPMPILHWRGGGYEPHPHCLMDGFEQHCPTQLPQHSRAMCDTRSLLAPRNNLRHNRTLVHCGMMVLPCIRLQVLTL</sequence>
<dbReference type="EMBL" id="JANPWB010000001">
    <property type="protein sequence ID" value="KAJ1214833.1"/>
    <property type="molecule type" value="Genomic_DNA"/>
</dbReference>
<evidence type="ECO:0000313" key="1">
    <source>
        <dbReference type="EMBL" id="KAJ1214833.1"/>
    </source>
</evidence>
<protein>
    <submittedName>
        <fullName evidence="1">Uncharacterized protein</fullName>
    </submittedName>
</protein>
<dbReference type="Proteomes" id="UP001066276">
    <property type="component" value="Chromosome 1_1"/>
</dbReference>
<dbReference type="AlphaFoldDB" id="A0AAV7WL90"/>
<gene>
    <name evidence="1" type="ORF">NDU88_002444</name>
</gene>
<accession>A0AAV7WL90</accession>
<comment type="caution">
    <text evidence="1">The sequence shown here is derived from an EMBL/GenBank/DDBJ whole genome shotgun (WGS) entry which is preliminary data.</text>
</comment>
<keyword evidence="2" id="KW-1185">Reference proteome</keyword>
<evidence type="ECO:0000313" key="2">
    <source>
        <dbReference type="Proteomes" id="UP001066276"/>
    </source>
</evidence>
<proteinExistence type="predicted"/>